<dbReference type="GO" id="GO:0042834">
    <property type="term" value="F:peptidoglycan binding"/>
    <property type="evidence" value="ECO:0007669"/>
    <property type="project" value="InterPro"/>
</dbReference>
<sequence>MKLATKAGLLAATVLAGTAAEAQQDGIWVQIEALRSLAEGEGRARTYAAAGTPDVTGFRAAGGWYVVALGPFGDRAEARAALRAAGGAVPGDAFVSDGDAYRQQFWPVGAQLAQAGGAGIAPAEGAEGSPPPGEATAVPAPPAGASDETVEEARAAEALLTRAEREDVQRALEWAGFYTAAIDAAFGRGTREAMRGWQTDRGLAATGVLTTGQRARLMAEWNALFDDLGMERTVVREAGLAVDMPLAVVAPGGIETPFVRYVPSDGGVVQVLLVSREGTRAALGGLYEIMQALEIVPEEGPRVLREDEFEIEGTDADITSRTYARLEDGRIRGLTLVWPRGDDRLDRVWARMRGSLAEVSDRVLDERRATPADEQDVDLLAGLEIRRPDRTGAGVFVDATGAVLTAEDVVAGCGTLRIDDIHEARVEWAEAGAALLRPEEPLAPPAVATFRQEPPRIGSEVAVAGFPFGGALGRASLTYGSLRDVRGLGGEPERDRYEIAAAAGDAGGPVLDGSGLVAGLLLPPGGGARTLPSGTWLGLDGRALAEALAAGGIAVRTGGDASALSPPQLAEAAAEMAVLVACYER</sequence>
<evidence type="ECO:0000313" key="5">
    <source>
        <dbReference type="Proteomes" id="UP000238801"/>
    </source>
</evidence>
<keyword evidence="2" id="KW-0732">Signal</keyword>
<evidence type="ECO:0000256" key="1">
    <source>
        <dbReference type="SAM" id="MobiDB-lite"/>
    </source>
</evidence>
<name>A0A2T0X6C9_9RHOB</name>
<evidence type="ECO:0000313" key="4">
    <source>
        <dbReference type="EMBL" id="PRY94486.1"/>
    </source>
</evidence>
<dbReference type="RefSeq" id="WP_158259321.1">
    <property type="nucleotide sequence ID" value="NZ_PVTT01000001.1"/>
</dbReference>
<feature type="chain" id="PRO_5015730690" evidence="2">
    <location>
        <begin position="23"/>
        <end position="585"/>
    </location>
</feature>
<dbReference type="InterPro" id="IPR036680">
    <property type="entry name" value="SPOR-like_sf"/>
</dbReference>
<dbReference type="AlphaFoldDB" id="A0A2T0X6C9"/>
<dbReference type="InterPro" id="IPR007730">
    <property type="entry name" value="SPOR-like_dom"/>
</dbReference>
<feature type="signal peptide" evidence="2">
    <location>
        <begin position="1"/>
        <end position="22"/>
    </location>
</feature>
<feature type="domain" description="SPOR" evidence="3">
    <location>
        <begin position="21"/>
        <end position="98"/>
    </location>
</feature>
<comment type="caution">
    <text evidence="4">The sequence shown here is derived from an EMBL/GenBank/DDBJ whole genome shotgun (WGS) entry which is preliminary data.</text>
</comment>
<dbReference type="PROSITE" id="PS51724">
    <property type="entry name" value="SPOR"/>
    <property type="match status" value="1"/>
</dbReference>
<dbReference type="EMBL" id="PVTT01000001">
    <property type="protein sequence ID" value="PRY94486.1"/>
    <property type="molecule type" value="Genomic_DNA"/>
</dbReference>
<dbReference type="InterPro" id="IPR002477">
    <property type="entry name" value="Peptidoglycan-bd-like"/>
</dbReference>
<dbReference type="Pfam" id="PF13365">
    <property type="entry name" value="Trypsin_2"/>
    <property type="match status" value="1"/>
</dbReference>
<proteinExistence type="predicted"/>
<keyword evidence="5" id="KW-1185">Reference proteome</keyword>
<accession>A0A2T0X6C9</accession>
<dbReference type="Pfam" id="PF05036">
    <property type="entry name" value="SPOR"/>
    <property type="match status" value="1"/>
</dbReference>
<evidence type="ECO:0000259" key="3">
    <source>
        <dbReference type="PROSITE" id="PS51724"/>
    </source>
</evidence>
<dbReference type="SUPFAM" id="SSF50494">
    <property type="entry name" value="Trypsin-like serine proteases"/>
    <property type="match status" value="1"/>
</dbReference>
<organism evidence="4 5">
    <name type="scientific">Hasllibacter halocynthiae</name>
    <dbReference type="NCBI Taxonomy" id="595589"/>
    <lineage>
        <taxon>Bacteria</taxon>
        <taxon>Pseudomonadati</taxon>
        <taxon>Pseudomonadota</taxon>
        <taxon>Alphaproteobacteria</taxon>
        <taxon>Rhodobacterales</taxon>
        <taxon>Roseobacteraceae</taxon>
        <taxon>Hasllibacter</taxon>
    </lineage>
</organism>
<dbReference type="Pfam" id="PF01471">
    <property type="entry name" value="PG_binding_1"/>
    <property type="match status" value="1"/>
</dbReference>
<gene>
    <name evidence="4" type="ORF">BCF33_0077</name>
</gene>
<evidence type="ECO:0000256" key="2">
    <source>
        <dbReference type="SAM" id="SignalP"/>
    </source>
</evidence>
<dbReference type="SUPFAM" id="SSF110997">
    <property type="entry name" value="Sporulation related repeat"/>
    <property type="match status" value="1"/>
</dbReference>
<dbReference type="Gene3D" id="3.30.70.1070">
    <property type="entry name" value="Sporulation related repeat"/>
    <property type="match status" value="1"/>
</dbReference>
<dbReference type="InterPro" id="IPR036366">
    <property type="entry name" value="PGBDSf"/>
</dbReference>
<dbReference type="OrthoDB" id="6810892at2"/>
<dbReference type="InterPro" id="IPR036365">
    <property type="entry name" value="PGBD-like_sf"/>
</dbReference>
<feature type="region of interest" description="Disordered" evidence="1">
    <location>
        <begin position="118"/>
        <end position="147"/>
    </location>
</feature>
<dbReference type="Gene3D" id="1.10.101.10">
    <property type="entry name" value="PGBD-like superfamily/PGBD"/>
    <property type="match status" value="1"/>
</dbReference>
<dbReference type="Gene3D" id="2.40.10.120">
    <property type="match status" value="1"/>
</dbReference>
<dbReference type="Proteomes" id="UP000238801">
    <property type="component" value="Unassembled WGS sequence"/>
</dbReference>
<dbReference type="InterPro" id="IPR009003">
    <property type="entry name" value="Peptidase_S1_PA"/>
</dbReference>
<protein>
    <submittedName>
        <fullName evidence="4">Sporulation related protein</fullName>
    </submittedName>
</protein>
<feature type="compositionally biased region" description="Low complexity" evidence="1">
    <location>
        <begin position="118"/>
        <end position="128"/>
    </location>
</feature>
<dbReference type="SUPFAM" id="SSF47090">
    <property type="entry name" value="PGBD-like"/>
    <property type="match status" value="1"/>
</dbReference>
<reference evidence="4 5" key="1">
    <citation type="submission" date="2018-03" db="EMBL/GenBank/DDBJ databases">
        <title>Genomic Encyclopedia of Archaeal and Bacterial Type Strains, Phase II (KMG-II): from individual species to whole genera.</title>
        <authorList>
            <person name="Goeker M."/>
        </authorList>
    </citation>
    <scope>NUCLEOTIDE SEQUENCE [LARGE SCALE GENOMIC DNA]</scope>
    <source>
        <strain evidence="4 5">DSM 29318</strain>
    </source>
</reference>